<dbReference type="FunFam" id="3.30.40.10:FF:000047">
    <property type="entry name" value="Roquin-2 isoform 1"/>
    <property type="match status" value="1"/>
</dbReference>
<dbReference type="EC" id="2.3.2.27" evidence="3"/>
<feature type="compositionally biased region" description="Pro residues" evidence="9">
    <location>
        <begin position="463"/>
        <end position="484"/>
    </location>
</feature>
<dbReference type="GO" id="GO:0000288">
    <property type="term" value="P:nuclear-transcribed mRNA catabolic process, deadenylation-dependent decay"/>
    <property type="evidence" value="ECO:0007669"/>
    <property type="project" value="TreeGrafter"/>
</dbReference>
<dbReference type="SUPFAM" id="SSF57850">
    <property type="entry name" value="RING/U-box"/>
    <property type="match status" value="1"/>
</dbReference>
<dbReference type="GO" id="GO:0003725">
    <property type="term" value="F:double-stranded RNA binding"/>
    <property type="evidence" value="ECO:0007669"/>
    <property type="project" value="TreeGrafter"/>
</dbReference>
<dbReference type="InterPro" id="IPR052249">
    <property type="entry name" value="Roquin_domain"/>
</dbReference>
<dbReference type="InterPro" id="IPR041523">
    <property type="entry name" value="ROQ_II"/>
</dbReference>
<dbReference type="SMART" id="SM00184">
    <property type="entry name" value="RING"/>
    <property type="match status" value="1"/>
</dbReference>
<evidence type="ECO:0000259" key="11">
    <source>
        <dbReference type="PROSITE" id="PS50103"/>
    </source>
</evidence>
<proteinExistence type="predicted"/>
<evidence type="ECO:0000313" key="13">
    <source>
        <dbReference type="Proteomes" id="UP001286313"/>
    </source>
</evidence>
<dbReference type="GO" id="GO:0035613">
    <property type="term" value="F:RNA stem-loop binding"/>
    <property type="evidence" value="ECO:0007669"/>
    <property type="project" value="TreeGrafter"/>
</dbReference>
<evidence type="ECO:0000256" key="7">
    <source>
        <dbReference type="ARBA" id="ARBA00022833"/>
    </source>
</evidence>
<dbReference type="Pfam" id="PF14634">
    <property type="entry name" value="zf-RING_5"/>
    <property type="match status" value="1"/>
</dbReference>
<dbReference type="Gene3D" id="1.20.120.1790">
    <property type="match status" value="1"/>
</dbReference>
<keyword evidence="5 8" id="KW-0479">Metal-binding</keyword>
<dbReference type="PROSITE" id="PS50089">
    <property type="entry name" value="ZF_RING_2"/>
    <property type="match status" value="1"/>
</dbReference>
<dbReference type="GO" id="GO:0003729">
    <property type="term" value="F:mRNA binding"/>
    <property type="evidence" value="ECO:0007669"/>
    <property type="project" value="TreeGrafter"/>
</dbReference>
<gene>
    <name evidence="12" type="ORF">Pcinc_033080</name>
</gene>
<dbReference type="GO" id="GO:0006511">
    <property type="term" value="P:ubiquitin-dependent protein catabolic process"/>
    <property type="evidence" value="ECO:0007669"/>
    <property type="project" value="TreeGrafter"/>
</dbReference>
<dbReference type="InterPro" id="IPR048575">
    <property type="entry name" value="Roquin_1_2-like_ROQ"/>
</dbReference>
<evidence type="ECO:0000256" key="5">
    <source>
        <dbReference type="ARBA" id="ARBA00022723"/>
    </source>
</evidence>
<reference evidence="12" key="1">
    <citation type="submission" date="2023-10" db="EMBL/GenBank/DDBJ databases">
        <title>Genome assemblies of two species of porcelain crab, Petrolisthes cinctipes and Petrolisthes manimaculis (Anomura: Porcellanidae).</title>
        <authorList>
            <person name="Angst P."/>
        </authorList>
    </citation>
    <scope>NUCLEOTIDE SEQUENCE</scope>
    <source>
        <strain evidence="12">PB745_01</strain>
        <tissue evidence="12">Gill</tissue>
    </source>
</reference>
<name>A0AAE1ET69_PETCI</name>
<evidence type="ECO:0000259" key="10">
    <source>
        <dbReference type="PROSITE" id="PS50089"/>
    </source>
</evidence>
<dbReference type="GO" id="GO:0000932">
    <property type="term" value="C:P-body"/>
    <property type="evidence" value="ECO:0007669"/>
    <property type="project" value="UniProtKB-SubCell"/>
</dbReference>
<dbReference type="FunFam" id="1.20.120.1790:FF:000001">
    <property type="entry name" value="roquin-1 isoform X1"/>
    <property type="match status" value="1"/>
</dbReference>
<evidence type="ECO:0000256" key="4">
    <source>
        <dbReference type="ARBA" id="ARBA00022679"/>
    </source>
</evidence>
<accession>A0AAE1ET69</accession>
<dbReference type="PROSITE" id="PS50103">
    <property type="entry name" value="ZF_C3H1"/>
    <property type="match status" value="1"/>
</dbReference>
<feature type="zinc finger region" description="C3H1-type" evidence="8">
    <location>
        <begin position="417"/>
        <end position="445"/>
    </location>
</feature>
<dbReference type="InterPro" id="IPR036855">
    <property type="entry name" value="Znf_CCCH_sf"/>
</dbReference>
<dbReference type="GO" id="GO:0000209">
    <property type="term" value="P:protein polyubiquitination"/>
    <property type="evidence" value="ECO:0007669"/>
    <property type="project" value="TreeGrafter"/>
</dbReference>
<dbReference type="Pfam" id="PF21206">
    <property type="entry name" value="Roquin_1_2-like_ROQ"/>
    <property type="match status" value="1"/>
</dbReference>
<dbReference type="PROSITE" id="PS00518">
    <property type="entry name" value="ZF_RING_1"/>
    <property type="match status" value="1"/>
</dbReference>
<dbReference type="Gene3D" id="4.10.1000.10">
    <property type="entry name" value="Zinc finger, CCCH-type"/>
    <property type="match status" value="1"/>
</dbReference>
<dbReference type="AlphaFoldDB" id="A0AAE1ET69"/>
<evidence type="ECO:0000256" key="1">
    <source>
        <dbReference type="ARBA" id="ARBA00000900"/>
    </source>
</evidence>
<dbReference type="SUPFAM" id="SSF90229">
    <property type="entry name" value="CCCH zinc finger"/>
    <property type="match status" value="1"/>
</dbReference>
<comment type="catalytic activity">
    <reaction evidence="1">
        <text>S-ubiquitinyl-[E2 ubiquitin-conjugating enzyme]-L-cysteine + [acceptor protein]-L-lysine = [E2 ubiquitin-conjugating enzyme]-L-cysteine + N(6)-ubiquitinyl-[acceptor protein]-L-lysine.</text>
        <dbReference type="EC" id="2.3.2.27"/>
    </reaction>
</comment>
<evidence type="ECO:0000256" key="3">
    <source>
        <dbReference type="ARBA" id="ARBA00012483"/>
    </source>
</evidence>
<keyword evidence="13" id="KW-1185">Reference proteome</keyword>
<comment type="caution">
    <text evidence="12">The sequence shown here is derived from an EMBL/GenBank/DDBJ whole genome shotgun (WGS) entry which is preliminary data.</text>
</comment>
<dbReference type="Pfam" id="PF00642">
    <property type="entry name" value="zf-CCCH"/>
    <property type="match status" value="1"/>
</dbReference>
<dbReference type="Proteomes" id="UP001286313">
    <property type="component" value="Unassembled WGS sequence"/>
</dbReference>
<dbReference type="GO" id="GO:0061630">
    <property type="term" value="F:ubiquitin protein ligase activity"/>
    <property type="evidence" value="ECO:0007669"/>
    <property type="project" value="UniProtKB-EC"/>
</dbReference>
<sequence>MPIQAPQWTEFLSCPICCHEFDGGQRGPISLGCGHTVCRACLAKLQRNQCPYDQTVMRLELDQLPVNGALLSLVGAGTAAEDGGAGGEPSVPPPPVPAAHTRSYFSAVKCIKDLALFLKPFSGSGTNGSSALLSRPMQRKLVTLINCQLVEEEGRARAVRAARSLGERTVTELILQHQNHQQLSANLWAAVRARGCQFLGPAMQEEVLKLVLLALEDGSALSRKVLVMFVVQRLEPHFPQASKTSIGHVVQLLYRASCFKVSKREGDSSLMQLKEEFRTYEALRREHDAQIVQIATEAGLRIAPDQWSSLLYGDTARKSHMQSIIDKLQTPQSFGQSVQELVMGLQRTGDPGQLSSLRPQLELLAGLDPAPDAPPPGWMGCASAMEAVRAVVTGLVHFIQHHGNRKLPDPHHPHNAKYKTSMCRDLSQRGGCPRGNNCTFAHSDDELDKYRNRSRKHGKGLTPAPPPFPPPKPILPHHQPPPPQLREGIVATKNGEHPPLAVVQKSSTVEEIRQVDLPPQTPTPFDPHKFVHTQSVPVIPAPTPVPPPAIIQPALAPTPFHPTPLAEYTFNSFPCQPPPIFTQAGPPQQPLGPVPTSAAVFQGQAAAVMPDLYGGNPPTMLLNAAPVYNVTAHPHGGEFCIPISSSKPTPLVSCWPDTSVTVTMPNVESKSMEELKERKEAILHQLETIVGKEATHQVATQIANGEGPAKTQETTSTYSIWTSGADFYITSKTMDKNYDPITGYRTMAAAAAAAAKDETGRSKRDDFIPFDPPLVSRFGPISRMSRTVIQPANPIQSSASNPTDTTTTPTAHRPVPAISPMPQMLYQPGGYTVGVMTCIPATLEHGIVEPIITHLETPATIRAIPADPSHQFTAVREELEAIVLDEKRMVEFQEAKLMEELSLVMNRIEVKRKEMEAKNATREPCEKDLGDFEKNWKFDFDDEKE</sequence>
<evidence type="ECO:0000313" key="12">
    <source>
        <dbReference type="EMBL" id="KAK3860900.1"/>
    </source>
</evidence>
<dbReference type="PANTHER" id="PTHR13139:SF54">
    <property type="entry name" value="RING-TYPE E3 UBIQUITIN TRANSFERASE"/>
    <property type="match status" value="1"/>
</dbReference>
<dbReference type="InterPro" id="IPR001841">
    <property type="entry name" value="Znf_RING"/>
</dbReference>
<evidence type="ECO:0000256" key="9">
    <source>
        <dbReference type="SAM" id="MobiDB-lite"/>
    </source>
</evidence>
<evidence type="ECO:0000256" key="8">
    <source>
        <dbReference type="PROSITE-ProRule" id="PRU00723"/>
    </source>
</evidence>
<dbReference type="InterPro" id="IPR000571">
    <property type="entry name" value="Znf_CCCH"/>
</dbReference>
<dbReference type="EMBL" id="JAWQEG010004607">
    <property type="protein sequence ID" value="KAK3860900.1"/>
    <property type="molecule type" value="Genomic_DNA"/>
</dbReference>
<dbReference type="Pfam" id="PF18386">
    <property type="entry name" value="ROQ_II"/>
    <property type="match status" value="1"/>
</dbReference>
<organism evidence="12 13">
    <name type="scientific">Petrolisthes cinctipes</name>
    <name type="common">Flat porcelain crab</name>
    <dbReference type="NCBI Taxonomy" id="88211"/>
    <lineage>
        <taxon>Eukaryota</taxon>
        <taxon>Metazoa</taxon>
        <taxon>Ecdysozoa</taxon>
        <taxon>Arthropoda</taxon>
        <taxon>Crustacea</taxon>
        <taxon>Multicrustacea</taxon>
        <taxon>Malacostraca</taxon>
        <taxon>Eumalacostraca</taxon>
        <taxon>Eucarida</taxon>
        <taxon>Decapoda</taxon>
        <taxon>Pleocyemata</taxon>
        <taxon>Anomura</taxon>
        <taxon>Galatheoidea</taxon>
        <taxon>Porcellanidae</taxon>
        <taxon>Petrolisthes</taxon>
    </lineage>
</organism>
<keyword evidence="6 8" id="KW-0863">Zinc-finger</keyword>
<dbReference type="InterPro" id="IPR013083">
    <property type="entry name" value="Znf_RING/FYVE/PHD"/>
</dbReference>
<evidence type="ECO:0000256" key="2">
    <source>
        <dbReference type="ARBA" id="ARBA00004201"/>
    </source>
</evidence>
<feature type="domain" description="RING-type" evidence="10">
    <location>
        <begin position="14"/>
        <end position="54"/>
    </location>
</feature>
<comment type="subcellular location">
    <subcellularLocation>
        <location evidence="2">Cytoplasm</location>
        <location evidence="2">P-body</location>
    </subcellularLocation>
</comment>
<feature type="region of interest" description="Disordered" evidence="9">
    <location>
        <begin position="454"/>
        <end position="487"/>
    </location>
</feature>
<feature type="region of interest" description="Disordered" evidence="9">
    <location>
        <begin position="790"/>
        <end position="821"/>
    </location>
</feature>
<evidence type="ECO:0000256" key="6">
    <source>
        <dbReference type="ARBA" id="ARBA00022771"/>
    </source>
</evidence>
<keyword evidence="7 8" id="KW-0862">Zinc</keyword>
<dbReference type="SMART" id="SM00356">
    <property type="entry name" value="ZnF_C3H1"/>
    <property type="match status" value="1"/>
</dbReference>
<dbReference type="InterPro" id="IPR017907">
    <property type="entry name" value="Znf_RING_CS"/>
</dbReference>
<dbReference type="CDD" id="cd16638">
    <property type="entry name" value="mRING-HC-C3HC3D_Roquin"/>
    <property type="match status" value="1"/>
</dbReference>
<dbReference type="Gene3D" id="3.30.40.10">
    <property type="entry name" value="Zinc/RING finger domain, C3HC4 (zinc finger)"/>
    <property type="match status" value="1"/>
</dbReference>
<feature type="compositionally biased region" description="Polar residues" evidence="9">
    <location>
        <begin position="790"/>
        <end position="801"/>
    </location>
</feature>
<dbReference type="GO" id="GO:0010494">
    <property type="term" value="C:cytoplasmic stress granule"/>
    <property type="evidence" value="ECO:0007669"/>
    <property type="project" value="TreeGrafter"/>
</dbReference>
<protein>
    <recommendedName>
        <fullName evidence="3">RING-type E3 ubiquitin transferase</fullName>
        <ecNumber evidence="3">2.3.2.27</ecNumber>
    </recommendedName>
</protein>
<dbReference type="GO" id="GO:0008270">
    <property type="term" value="F:zinc ion binding"/>
    <property type="evidence" value="ECO:0007669"/>
    <property type="project" value="UniProtKB-KW"/>
</dbReference>
<feature type="domain" description="C3H1-type" evidence="11">
    <location>
        <begin position="417"/>
        <end position="445"/>
    </location>
</feature>
<keyword evidence="4" id="KW-0808">Transferase</keyword>
<dbReference type="PANTHER" id="PTHR13139">
    <property type="entry name" value="RING FINGER AND CCCH-TYPE ZINC FINGER DOMAIN-CONTAINING PROTEIN"/>
    <property type="match status" value="1"/>
</dbReference>